<organism evidence="1 2">
    <name type="scientific">Pasteurella atlantica</name>
    <dbReference type="NCBI Taxonomy" id="2827233"/>
    <lineage>
        <taxon>Bacteria</taxon>
        <taxon>Pseudomonadati</taxon>
        <taxon>Pseudomonadota</taxon>
        <taxon>Gammaproteobacteria</taxon>
        <taxon>Pasteurellales</taxon>
        <taxon>Pasteurellaceae</taxon>
        <taxon>Pasteurella</taxon>
    </lineage>
</organism>
<dbReference type="EMBL" id="JASAYJ010000009">
    <property type="protein sequence ID" value="MDP8187234.1"/>
    <property type="molecule type" value="Genomic_DNA"/>
</dbReference>
<keyword evidence="1" id="KW-0238">DNA-binding</keyword>
<dbReference type="Proteomes" id="UP001230466">
    <property type="component" value="Unassembled WGS sequence"/>
</dbReference>
<dbReference type="GO" id="GO:0003677">
    <property type="term" value="F:DNA binding"/>
    <property type="evidence" value="ECO:0007669"/>
    <property type="project" value="UniProtKB-KW"/>
</dbReference>
<protein>
    <submittedName>
        <fullName evidence="1">DNA-binding protein</fullName>
    </submittedName>
</protein>
<dbReference type="PANTHER" id="PTHR35810">
    <property type="entry name" value="CYTOPLASMIC PROTEIN-RELATED"/>
    <property type="match status" value="1"/>
</dbReference>
<sequence>MKEQDNFIIYNTEDGKVNVALYAKDGDIWLSQNQLAELFSTSKQNIGQHINNILLDNELDKKSVVKNYFTTV</sequence>
<dbReference type="AlphaFoldDB" id="A0AAQ4LRD1"/>
<dbReference type="PANTHER" id="PTHR35810:SF1">
    <property type="entry name" value="CYTOPLASMIC PROTEIN"/>
    <property type="match status" value="1"/>
</dbReference>
<accession>A0AAQ4LRD1</accession>
<name>A0AAQ4LRD1_9PAST</name>
<reference evidence="1" key="1">
    <citation type="journal article" date="2023" name="Front. Microbiol.">
        <title>Phylogeography and host specificity of Pasteurellaceae pathogenic to sea-farmed fish in the north-east Atlantic.</title>
        <authorList>
            <person name="Gulla S."/>
            <person name="Colquhoun D.J."/>
            <person name="Olsen A.B."/>
            <person name="Spilsberg B."/>
            <person name="Lagesen K."/>
            <person name="Aakesson C.P."/>
            <person name="Strom S."/>
            <person name="Manji F."/>
            <person name="Birkbeck T.H."/>
            <person name="Nilsen H.K."/>
        </authorList>
    </citation>
    <scope>NUCLEOTIDE SEQUENCE</scope>
    <source>
        <strain evidence="1">VIB1234</strain>
    </source>
</reference>
<evidence type="ECO:0000313" key="1">
    <source>
        <dbReference type="EMBL" id="MDP8187234.1"/>
    </source>
</evidence>
<proteinExistence type="predicted"/>
<gene>
    <name evidence="1" type="ORF">QJU78_05535</name>
</gene>
<evidence type="ECO:0000313" key="2">
    <source>
        <dbReference type="Proteomes" id="UP001230466"/>
    </source>
</evidence>
<comment type="caution">
    <text evidence="1">The sequence shown here is derived from an EMBL/GenBank/DDBJ whole genome shotgun (WGS) entry which is preliminary data.</text>
</comment>